<name>A0ABQ8JAN2_DERPT</name>
<sequence length="59" mass="7042">MDRSMNKNIIYWSYGDFMENLGRHLSNKIQTNKPAQRRIFIVDFFFASYSPTTVTLYIT</sequence>
<evidence type="ECO:0000256" key="1">
    <source>
        <dbReference type="SAM" id="Phobius"/>
    </source>
</evidence>
<evidence type="ECO:0000313" key="2">
    <source>
        <dbReference type="EMBL" id="KAH9419455.1"/>
    </source>
</evidence>
<dbReference type="EMBL" id="NJHN03000059">
    <property type="protein sequence ID" value="KAH9419455.1"/>
    <property type="molecule type" value="Genomic_DNA"/>
</dbReference>
<comment type="caution">
    <text evidence="2">The sequence shown here is derived from an EMBL/GenBank/DDBJ whole genome shotgun (WGS) entry which is preliminary data.</text>
</comment>
<organism evidence="2 3">
    <name type="scientific">Dermatophagoides pteronyssinus</name>
    <name type="common">European house dust mite</name>
    <dbReference type="NCBI Taxonomy" id="6956"/>
    <lineage>
        <taxon>Eukaryota</taxon>
        <taxon>Metazoa</taxon>
        <taxon>Ecdysozoa</taxon>
        <taxon>Arthropoda</taxon>
        <taxon>Chelicerata</taxon>
        <taxon>Arachnida</taxon>
        <taxon>Acari</taxon>
        <taxon>Acariformes</taxon>
        <taxon>Sarcoptiformes</taxon>
        <taxon>Astigmata</taxon>
        <taxon>Psoroptidia</taxon>
        <taxon>Analgoidea</taxon>
        <taxon>Pyroglyphidae</taxon>
        <taxon>Dermatophagoidinae</taxon>
        <taxon>Dermatophagoides</taxon>
    </lineage>
</organism>
<gene>
    <name evidence="2" type="ORF">DERP_010667</name>
</gene>
<reference evidence="2 3" key="2">
    <citation type="journal article" date="2022" name="Mol. Biol. Evol.">
        <title>Comparative Genomics Reveals Insights into the Divergent Evolution of Astigmatic Mites and Household Pest Adaptations.</title>
        <authorList>
            <person name="Xiong Q."/>
            <person name="Wan A.T."/>
            <person name="Liu X."/>
            <person name="Fung C.S."/>
            <person name="Xiao X."/>
            <person name="Malainual N."/>
            <person name="Hou J."/>
            <person name="Wang L."/>
            <person name="Wang M."/>
            <person name="Yang K.Y."/>
            <person name="Cui Y."/>
            <person name="Leung E.L."/>
            <person name="Nong W."/>
            <person name="Shin S.K."/>
            <person name="Au S.W."/>
            <person name="Jeong K.Y."/>
            <person name="Chew F.T."/>
            <person name="Hui J.H."/>
            <person name="Leung T.F."/>
            <person name="Tungtrongchitr A."/>
            <person name="Zhong N."/>
            <person name="Liu Z."/>
            <person name="Tsui S.K."/>
        </authorList>
    </citation>
    <scope>NUCLEOTIDE SEQUENCE [LARGE SCALE GENOMIC DNA]</scope>
    <source>
        <strain evidence="2">Derp</strain>
    </source>
</reference>
<proteinExistence type="predicted"/>
<reference evidence="2 3" key="1">
    <citation type="journal article" date="2018" name="J. Allergy Clin. Immunol.">
        <title>High-quality assembly of Dermatophagoides pteronyssinus genome and transcriptome reveals a wide range of novel allergens.</title>
        <authorList>
            <person name="Liu X.Y."/>
            <person name="Yang K.Y."/>
            <person name="Wang M.Q."/>
            <person name="Kwok J.S."/>
            <person name="Zeng X."/>
            <person name="Yang Z."/>
            <person name="Xiao X.J."/>
            <person name="Lau C.P."/>
            <person name="Li Y."/>
            <person name="Huang Z.M."/>
            <person name="Ba J.G."/>
            <person name="Yim A.K."/>
            <person name="Ouyang C.Y."/>
            <person name="Ngai S.M."/>
            <person name="Chan T.F."/>
            <person name="Leung E.L."/>
            <person name="Liu L."/>
            <person name="Liu Z.G."/>
            <person name="Tsui S.K."/>
        </authorList>
    </citation>
    <scope>NUCLEOTIDE SEQUENCE [LARGE SCALE GENOMIC DNA]</scope>
    <source>
        <strain evidence="2">Derp</strain>
    </source>
</reference>
<keyword evidence="3" id="KW-1185">Reference proteome</keyword>
<dbReference type="Proteomes" id="UP000887458">
    <property type="component" value="Unassembled WGS sequence"/>
</dbReference>
<keyword evidence="1" id="KW-1133">Transmembrane helix</keyword>
<evidence type="ECO:0000313" key="3">
    <source>
        <dbReference type="Proteomes" id="UP000887458"/>
    </source>
</evidence>
<keyword evidence="1" id="KW-0812">Transmembrane</keyword>
<keyword evidence="1" id="KW-0472">Membrane</keyword>
<feature type="transmembrane region" description="Helical" evidence="1">
    <location>
        <begin position="39"/>
        <end position="58"/>
    </location>
</feature>
<protein>
    <submittedName>
        <fullName evidence="2">Uncharacterized protein</fullName>
    </submittedName>
</protein>
<accession>A0ABQ8JAN2</accession>